<dbReference type="InterPro" id="IPR045569">
    <property type="entry name" value="Metalloprtase-TldD/E_C"/>
</dbReference>
<dbReference type="GO" id="GO:0006508">
    <property type="term" value="P:proteolysis"/>
    <property type="evidence" value="ECO:0007669"/>
    <property type="project" value="UniProtKB-KW"/>
</dbReference>
<evidence type="ECO:0000256" key="1">
    <source>
        <dbReference type="ARBA" id="ARBA00005836"/>
    </source>
</evidence>
<dbReference type="AlphaFoldDB" id="A0A126T5L6"/>
<dbReference type="OrthoDB" id="9803618at2"/>
<name>A0A126T5L6_9GAMM</name>
<dbReference type="Pfam" id="PF01523">
    <property type="entry name" value="PmbA_TldD_1st"/>
    <property type="match status" value="1"/>
</dbReference>
<evidence type="ECO:0000313" key="6">
    <source>
        <dbReference type="Proteomes" id="UP000030512"/>
    </source>
</evidence>
<dbReference type="NCBIfam" id="NF008268">
    <property type="entry name" value="PRK11040.1"/>
    <property type="match status" value="1"/>
</dbReference>
<dbReference type="PANTHER" id="PTHR43421:SF1">
    <property type="entry name" value="METALLOPROTEASE PMBA"/>
    <property type="match status" value="1"/>
</dbReference>
<dbReference type="InterPro" id="IPR035068">
    <property type="entry name" value="TldD/PmbA_N"/>
</dbReference>
<dbReference type="EMBL" id="CP014476">
    <property type="protein sequence ID" value="AMK77366.1"/>
    <property type="molecule type" value="Genomic_DNA"/>
</dbReference>
<dbReference type="PANTHER" id="PTHR43421">
    <property type="entry name" value="METALLOPROTEASE PMBA"/>
    <property type="match status" value="1"/>
</dbReference>
<protein>
    <submittedName>
        <fullName evidence="5">Metalloprotease PmbA</fullName>
    </submittedName>
</protein>
<evidence type="ECO:0000259" key="4">
    <source>
        <dbReference type="Pfam" id="PF19290"/>
    </source>
</evidence>
<organism evidence="5 6">
    <name type="scientific">Methylomonas denitrificans</name>
    <dbReference type="NCBI Taxonomy" id="1538553"/>
    <lineage>
        <taxon>Bacteria</taxon>
        <taxon>Pseudomonadati</taxon>
        <taxon>Pseudomonadota</taxon>
        <taxon>Gammaproteobacteria</taxon>
        <taxon>Methylococcales</taxon>
        <taxon>Methylococcaceae</taxon>
        <taxon>Methylomonas</taxon>
    </lineage>
</organism>
<comment type="similarity">
    <text evidence="1">Belongs to the peptidase U62 family.</text>
</comment>
<evidence type="ECO:0000259" key="3">
    <source>
        <dbReference type="Pfam" id="PF19289"/>
    </source>
</evidence>
<dbReference type="Pfam" id="PF19290">
    <property type="entry name" value="PmbA_TldD_2nd"/>
    <property type="match status" value="1"/>
</dbReference>
<gene>
    <name evidence="5" type="primary">pmbA</name>
    <name evidence="5" type="ORF">JT25_012900</name>
</gene>
<sequence>MQNQEEINRLKNVVQQLLDEAKQQGASAAEAAFSVDNGLSVSGRLGEVETVEYHCDQGIGVTVYFGQKKGSASTNDISSDSLKETVKAACSIARYASEDDYAGLPDVELLATEFPDLDLNHPWDINAEQAIHIAIECENVARGYDKAISNSEGASVNTHQGTRVFGNSLGFLQGYQSSRHSLSCSVLAGSGDAMQRDYWYSVARDAGGLESARQVGEKAAQRTVARLNARSLSTRQCPVLFASEMASGLIGALIGAISGGSLYRKSSFLLDTLDTQILPDFVRIHEQPFLRGALGSASYDSEGVATRARDIVSDGILRSYILSTYSARKLGMQTTGNAGGVHNLTVEPGSNDFAGMLKLLDTGLLVTELMGQGVNRVTGDYSRGASGFWVENGVVQYPVQEITIAGNLKSMLRNIVAIGNDVDLRGNIRVGSILLERMAIAGE</sequence>
<accession>A0A126T5L6</accession>
<dbReference type="InterPro" id="IPR047657">
    <property type="entry name" value="PmbA"/>
</dbReference>
<evidence type="ECO:0000259" key="2">
    <source>
        <dbReference type="Pfam" id="PF01523"/>
    </source>
</evidence>
<dbReference type="GO" id="GO:0008237">
    <property type="term" value="F:metallopeptidase activity"/>
    <property type="evidence" value="ECO:0007669"/>
    <property type="project" value="UniProtKB-KW"/>
</dbReference>
<dbReference type="Gene3D" id="3.30.2290.10">
    <property type="entry name" value="PmbA/TldD superfamily"/>
    <property type="match status" value="1"/>
</dbReference>
<dbReference type="STRING" id="1538553.JT25_012900"/>
<keyword evidence="5" id="KW-0645">Protease</keyword>
<keyword evidence="5" id="KW-0378">Hydrolase</keyword>
<dbReference type="InterPro" id="IPR045570">
    <property type="entry name" value="Metalloprtase-TldD/E_cen_dom"/>
</dbReference>
<dbReference type="RefSeq" id="WP_036278990.1">
    <property type="nucleotide sequence ID" value="NZ_CP014476.1"/>
</dbReference>
<proteinExistence type="inferred from homology"/>
<feature type="domain" description="Metalloprotease TldD/E C-terminal" evidence="3">
    <location>
        <begin position="234"/>
        <end position="442"/>
    </location>
</feature>
<reference evidence="5 6" key="1">
    <citation type="journal article" date="2015" name="Environ. Microbiol.">
        <title>Methane oxidation coupled to nitrate reduction under hypoxia by the Gammaproteobacterium Methylomonas denitrificans, sp. nov. type strain FJG1.</title>
        <authorList>
            <person name="Kits K.D."/>
            <person name="Klotz M.G."/>
            <person name="Stein L.Y."/>
        </authorList>
    </citation>
    <scope>NUCLEOTIDE SEQUENCE [LARGE SCALE GENOMIC DNA]</scope>
    <source>
        <strain evidence="5 6">FJG1</strain>
    </source>
</reference>
<dbReference type="Proteomes" id="UP000030512">
    <property type="component" value="Chromosome"/>
</dbReference>
<dbReference type="Pfam" id="PF19289">
    <property type="entry name" value="PmbA_TldD_3rd"/>
    <property type="match status" value="1"/>
</dbReference>
<keyword evidence="6" id="KW-1185">Reference proteome</keyword>
<dbReference type="InterPro" id="IPR036059">
    <property type="entry name" value="TldD/PmbA_sf"/>
</dbReference>
<evidence type="ECO:0000313" key="5">
    <source>
        <dbReference type="EMBL" id="AMK77366.1"/>
    </source>
</evidence>
<keyword evidence="5" id="KW-0482">Metalloprotease</keyword>
<feature type="domain" description="Metalloprotease TldD/E central" evidence="4">
    <location>
        <begin position="121"/>
        <end position="227"/>
    </location>
</feature>
<dbReference type="KEGG" id="mdn:JT25_012900"/>
<feature type="domain" description="Metalloprotease TldD/E N-terminal" evidence="2">
    <location>
        <begin position="29"/>
        <end position="93"/>
    </location>
</feature>
<dbReference type="InterPro" id="IPR002510">
    <property type="entry name" value="Metalloprtase-TldD/E_N"/>
</dbReference>
<dbReference type="SUPFAM" id="SSF111283">
    <property type="entry name" value="Putative modulator of DNA gyrase, PmbA/TldD"/>
    <property type="match status" value="1"/>
</dbReference>
<dbReference type="GO" id="GO:0005829">
    <property type="term" value="C:cytosol"/>
    <property type="evidence" value="ECO:0007669"/>
    <property type="project" value="TreeGrafter"/>
</dbReference>